<proteinExistence type="predicted"/>
<reference evidence="1" key="1">
    <citation type="submission" date="2020-05" db="EMBL/GenBank/DDBJ databases">
        <authorList>
            <person name="Chiriac C."/>
            <person name="Salcher M."/>
            <person name="Ghai R."/>
            <person name="Kavagutti S V."/>
        </authorList>
    </citation>
    <scope>NUCLEOTIDE SEQUENCE</scope>
</reference>
<sequence>MVNWTFCPTDFSHISTALGSVIETATDPELLDASATLSTSVLSPNDPPFVASPISAITVGVPIASASSKAIATGFAVTDRNSLRKAHAWSINS</sequence>
<evidence type="ECO:0000313" key="1">
    <source>
        <dbReference type="EMBL" id="CAB4668621.1"/>
    </source>
</evidence>
<gene>
    <name evidence="1" type="ORF">UFOPK2288_00903</name>
</gene>
<dbReference type="AlphaFoldDB" id="A0A6J6M3J4"/>
<name>A0A6J6M3J4_9ZZZZ</name>
<dbReference type="EMBL" id="CAEZWS010000047">
    <property type="protein sequence ID" value="CAB4668621.1"/>
    <property type="molecule type" value="Genomic_DNA"/>
</dbReference>
<accession>A0A6J6M3J4</accession>
<organism evidence="1">
    <name type="scientific">freshwater metagenome</name>
    <dbReference type="NCBI Taxonomy" id="449393"/>
    <lineage>
        <taxon>unclassified sequences</taxon>
        <taxon>metagenomes</taxon>
        <taxon>ecological metagenomes</taxon>
    </lineage>
</organism>
<protein>
    <submittedName>
        <fullName evidence="1">Unannotated protein</fullName>
    </submittedName>
</protein>